<keyword evidence="2" id="KW-1185">Reference proteome</keyword>
<name>A0ABW4UH45_9HYPH</name>
<protein>
    <submittedName>
        <fullName evidence="1">Uncharacterized protein</fullName>
    </submittedName>
</protein>
<proteinExistence type="predicted"/>
<dbReference type="Proteomes" id="UP001597405">
    <property type="component" value="Unassembled WGS sequence"/>
</dbReference>
<evidence type="ECO:0000313" key="2">
    <source>
        <dbReference type="Proteomes" id="UP001597405"/>
    </source>
</evidence>
<dbReference type="EMBL" id="JBHUGZ010000023">
    <property type="protein sequence ID" value="MFD1986822.1"/>
    <property type="molecule type" value="Genomic_DNA"/>
</dbReference>
<dbReference type="RefSeq" id="WP_379104322.1">
    <property type="nucleotide sequence ID" value="NZ_JBHUGZ010000023.1"/>
</dbReference>
<comment type="caution">
    <text evidence="1">The sequence shown here is derived from an EMBL/GenBank/DDBJ whole genome shotgun (WGS) entry which is preliminary data.</text>
</comment>
<evidence type="ECO:0000313" key="1">
    <source>
        <dbReference type="EMBL" id="MFD1986822.1"/>
    </source>
</evidence>
<gene>
    <name evidence="1" type="ORF">ACFSOZ_30785</name>
</gene>
<reference evidence="2" key="1">
    <citation type="journal article" date="2019" name="Int. J. Syst. Evol. Microbiol.">
        <title>The Global Catalogue of Microorganisms (GCM) 10K type strain sequencing project: providing services to taxonomists for standard genome sequencing and annotation.</title>
        <authorList>
            <consortium name="The Broad Institute Genomics Platform"/>
            <consortium name="The Broad Institute Genome Sequencing Center for Infectious Disease"/>
            <person name="Wu L."/>
            <person name="Ma J."/>
        </authorList>
    </citation>
    <scope>NUCLEOTIDE SEQUENCE [LARGE SCALE GENOMIC DNA]</scope>
    <source>
        <strain evidence="2">CGMCC 1.16225</strain>
    </source>
</reference>
<sequence length="168" mass="19184">MISTIDTPHQVHIDWLLKNGVTTSAMVNPSAMLLAQGERAPDGRFEPEENGMFWFVFEELDDEVFWHPRSNRLATLDGRAFALGQDAIWNASTYSFDGHLNIFSDPLDWLRAKRDGCVVLDWTRAFDRLAGAPRVSVDEKVLFLYRRHMHPPQLPELYVLQTNGRAAA</sequence>
<accession>A0ABW4UH45</accession>
<organism evidence="1 2">
    <name type="scientific">Mesorhizobium newzealandense</name>
    <dbReference type="NCBI Taxonomy" id="1300302"/>
    <lineage>
        <taxon>Bacteria</taxon>
        <taxon>Pseudomonadati</taxon>
        <taxon>Pseudomonadota</taxon>
        <taxon>Alphaproteobacteria</taxon>
        <taxon>Hyphomicrobiales</taxon>
        <taxon>Phyllobacteriaceae</taxon>
        <taxon>Mesorhizobium</taxon>
    </lineage>
</organism>